<protein>
    <recommendedName>
        <fullName evidence="7">Superoxide dismutase</fullName>
        <ecNumber evidence="7">1.15.1.1</ecNumber>
    </recommendedName>
</protein>
<proteinExistence type="inferred from homology"/>
<dbReference type="InterPro" id="IPR036324">
    <property type="entry name" value="Mn/Fe_SOD_N_sf"/>
</dbReference>
<organism evidence="10 11">
    <name type="scientific">Arenicella chitinivorans</name>
    <dbReference type="NCBI Taxonomy" id="1329800"/>
    <lineage>
        <taxon>Bacteria</taxon>
        <taxon>Pseudomonadati</taxon>
        <taxon>Pseudomonadota</taxon>
        <taxon>Gammaproteobacteria</taxon>
        <taxon>Arenicellales</taxon>
        <taxon>Arenicellaceae</taxon>
        <taxon>Arenicella</taxon>
    </lineage>
</organism>
<dbReference type="InterPro" id="IPR019833">
    <property type="entry name" value="Mn/Fe_SOD_BS"/>
</dbReference>
<dbReference type="SUPFAM" id="SSF54719">
    <property type="entry name" value="Fe,Mn superoxide dismutase (SOD), C-terminal domain"/>
    <property type="match status" value="1"/>
</dbReference>
<evidence type="ECO:0000256" key="4">
    <source>
        <dbReference type="ARBA" id="ARBA00023004"/>
    </source>
</evidence>
<evidence type="ECO:0000256" key="1">
    <source>
        <dbReference type="ARBA" id="ARBA00008714"/>
    </source>
</evidence>
<dbReference type="Proteomes" id="UP000614811">
    <property type="component" value="Unassembled WGS sequence"/>
</dbReference>
<dbReference type="InterPro" id="IPR019832">
    <property type="entry name" value="Mn/Fe_SOD_C"/>
</dbReference>
<evidence type="ECO:0000259" key="9">
    <source>
        <dbReference type="Pfam" id="PF02777"/>
    </source>
</evidence>
<dbReference type="PIRSF" id="PIRSF000349">
    <property type="entry name" value="SODismutase"/>
    <property type="match status" value="1"/>
</dbReference>
<dbReference type="GO" id="GO:0004784">
    <property type="term" value="F:superoxide dismutase activity"/>
    <property type="evidence" value="ECO:0007669"/>
    <property type="project" value="UniProtKB-EC"/>
</dbReference>
<accession>A0A918VPR0</accession>
<dbReference type="Gene3D" id="3.55.40.20">
    <property type="entry name" value="Iron/manganese superoxide dismutase, C-terminal domain"/>
    <property type="match status" value="1"/>
</dbReference>
<comment type="caution">
    <text evidence="10">The sequence shown here is derived from an EMBL/GenBank/DDBJ whole genome shotgun (WGS) entry which is preliminary data.</text>
</comment>
<dbReference type="EMBL" id="BMXA01000004">
    <property type="protein sequence ID" value="GHA13285.1"/>
    <property type="molecule type" value="Genomic_DNA"/>
</dbReference>
<gene>
    <name evidence="10" type="ORF">GCM10008090_23760</name>
</gene>
<feature type="binding site" evidence="6">
    <location>
        <position position="27"/>
    </location>
    <ligand>
        <name>Mn(2+)</name>
        <dbReference type="ChEBI" id="CHEBI:29035"/>
    </ligand>
</feature>
<reference evidence="10" key="1">
    <citation type="journal article" date="2014" name="Int. J. Syst. Evol. Microbiol.">
        <title>Complete genome sequence of Corynebacterium casei LMG S-19264T (=DSM 44701T), isolated from a smear-ripened cheese.</title>
        <authorList>
            <consortium name="US DOE Joint Genome Institute (JGI-PGF)"/>
            <person name="Walter F."/>
            <person name="Albersmeier A."/>
            <person name="Kalinowski J."/>
            <person name="Ruckert C."/>
        </authorList>
    </citation>
    <scope>NUCLEOTIDE SEQUENCE</scope>
    <source>
        <strain evidence="10">KCTC 12711</strain>
    </source>
</reference>
<evidence type="ECO:0000313" key="11">
    <source>
        <dbReference type="Proteomes" id="UP000614811"/>
    </source>
</evidence>
<evidence type="ECO:0000256" key="6">
    <source>
        <dbReference type="PIRSR" id="PIRSR000349-1"/>
    </source>
</evidence>
<comment type="function">
    <text evidence="7">Destroys radicals which are normally produced within the cells and which are toxic to biological systems.</text>
</comment>
<dbReference type="GO" id="GO:0046872">
    <property type="term" value="F:metal ion binding"/>
    <property type="evidence" value="ECO:0007669"/>
    <property type="project" value="UniProtKB-KW"/>
</dbReference>
<dbReference type="EC" id="1.15.1.1" evidence="7"/>
<evidence type="ECO:0000256" key="7">
    <source>
        <dbReference type="RuleBase" id="RU000414"/>
    </source>
</evidence>
<keyword evidence="3 7" id="KW-0560">Oxidoreductase</keyword>
<dbReference type="InterPro" id="IPR019831">
    <property type="entry name" value="Mn/Fe_SOD_N"/>
</dbReference>
<dbReference type="PRINTS" id="PR01703">
    <property type="entry name" value="MNSODISMTASE"/>
</dbReference>
<evidence type="ECO:0000256" key="5">
    <source>
        <dbReference type="ARBA" id="ARBA00049204"/>
    </source>
</evidence>
<reference evidence="10" key="2">
    <citation type="submission" date="2020-09" db="EMBL/GenBank/DDBJ databases">
        <authorList>
            <person name="Sun Q."/>
            <person name="Kim S."/>
        </authorList>
    </citation>
    <scope>NUCLEOTIDE SEQUENCE</scope>
    <source>
        <strain evidence="10">KCTC 12711</strain>
    </source>
</reference>
<evidence type="ECO:0000313" key="10">
    <source>
        <dbReference type="EMBL" id="GHA13285.1"/>
    </source>
</evidence>
<keyword evidence="11" id="KW-1185">Reference proteome</keyword>
<dbReference type="RefSeq" id="WP_189401404.1">
    <property type="nucleotide sequence ID" value="NZ_BMXA01000004.1"/>
</dbReference>
<dbReference type="PROSITE" id="PS00088">
    <property type="entry name" value="SOD_MN"/>
    <property type="match status" value="1"/>
</dbReference>
<evidence type="ECO:0000256" key="3">
    <source>
        <dbReference type="ARBA" id="ARBA00023002"/>
    </source>
</evidence>
<sequence length="197" mass="23402">MSIQLKSLPYRYHELEPFVSAETLRIHYEQHHKRYVDNLNSDIENTALDEKGLHEIIRDAEGRVYQNAAQVWNHNFFWQCLTPHGGQYPKGGLLTAIEDEYHSFANFQQLFEHSTARRFGAGWTWLVQLSNGRLQIINTRDADTPATDPNTQPLLVIDVWEHAYYIDYHYRRADYVRQFWYFVNWEFAARNYSQAVS</sequence>
<dbReference type="PANTHER" id="PTHR42769">
    <property type="entry name" value="SUPEROXIDE DISMUTASE"/>
    <property type="match status" value="1"/>
</dbReference>
<keyword evidence="2 6" id="KW-0479">Metal-binding</keyword>
<feature type="binding site" evidence="6">
    <location>
        <position position="158"/>
    </location>
    <ligand>
        <name>Mn(2+)</name>
        <dbReference type="ChEBI" id="CHEBI:29035"/>
    </ligand>
</feature>
<dbReference type="SUPFAM" id="SSF46609">
    <property type="entry name" value="Fe,Mn superoxide dismutase (SOD), N-terminal domain"/>
    <property type="match status" value="1"/>
</dbReference>
<evidence type="ECO:0000259" key="8">
    <source>
        <dbReference type="Pfam" id="PF00081"/>
    </source>
</evidence>
<dbReference type="FunFam" id="1.10.287.990:FF:000002">
    <property type="entry name" value="Superoxide dismutase"/>
    <property type="match status" value="1"/>
</dbReference>
<feature type="domain" description="Manganese/iron superoxide dismutase C-terminal" evidence="9">
    <location>
        <begin position="89"/>
        <end position="190"/>
    </location>
</feature>
<dbReference type="Pfam" id="PF00081">
    <property type="entry name" value="Sod_Fe_N"/>
    <property type="match status" value="1"/>
</dbReference>
<evidence type="ECO:0000256" key="2">
    <source>
        <dbReference type="ARBA" id="ARBA00022723"/>
    </source>
</evidence>
<feature type="binding site" evidence="6">
    <location>
        <position position="162"/>
    </location>
    <ligand>
        <name>Mn(2+)</name>
        <dbReference type="ChEBI" id="CHEBI:29035"/>
    </ligand>
</feature>
<feature type="domain" description="Manganese/iron superoxide dismutase N-terminal" evidence="8">
    <location>
        <begin position="4"/>
        <end position="81"/>
    </location>
</feature>
<dbReference type="AlphaFoldDB" id="A0A918VPR0"/>
<dbReference type="Gene3D" id="1.10.287.990">
    <property type="entry name" value="Fe,Mn superoxide dismutase (SOD) domain"/>
    <property type="match status" value="1"/>
</dbReference>
<dbReference type="Pfam" id="PF02777">
    <property type="entry name" value="Sod_Fe_C"/>
    <property type="match status" value="1"/>
</dbReference>
<comment type="similarity">
    <text evidence="1 7">Belongs to the iron/manganese superoxide dismutase family.</text>
</comment>
<dbReference type="InterPro" id="IPR036314">
    <property type="entry name" value="SOD_C_sf"/>
</dbReference>
<name>A0A918VPR0_9GAMM</name>
<dbReference type="InterPro" id="IPR001189">
    <property type="entry name" value="Mn/Fe_SOD"/>
</dbReference>
<comment type="catalytic activity">
    <reaction evidence="5 7">
        <text>2 superoxide + 2 H(+) = H2O2 + O2</text>
        <dbReference type="Rhea" id="RHEA:20696"/>
        <dbReference type="ChEBI" id="CHEBI:15378"/>
        <dbReference type="ChEBI" id="CHEBI:15379"/>
        <dbReference type="ChEBI" id="CHEBI:16240"/>
        <dbReference type="ChEBI" id="CHEBI:18421"/>
        <dbReference type="EC" id="1.15.1.1"/>
    </reaction>
</comment>
<feature type="binding site" evidence="6">
    <location>
        <position position="74"/>
    </location>
    <ligand>
        <name>Mn(2+)</name>
        <dbReference type="ChEBI" id="CHEBI:29035"/>
    </ligand>
</feature>
<keyword evidence="4" id="KW-0408">Iron</keyword>
<dbReference type="PANTHER" id="PTHR42769:SF3">
    <property type="entry name" value="SUPEROXIDE DISMUTASE [FE] 2, CHLOROPLASTIC"/>
    <property type="match status" value="1"/>
</dbReference>